<dbReference type="EMBL" id="LMXB01000065">
    <property type="protein sequence ID" value="KUO18425.1"/>
    <property type="molecule type" value="Genomic_DNA"/>
</dbReference>
<protein>
    <submittedName>
        <fullName evidence="3">Flavin-binding oxidoreductase</fullName>
    </submittedName>
</protein>
<dbReference type="Gene3D" id="1.10.10.1790">
    <property type="match status" value="1"/>
</dbReference>
<dbReference type="Gene3D" id="3.50.50.60">
    <property type="entry name" value="FAD/NAD(P)-binding domain"/>
    <property type="match status" value="1"/>
</dbReference>
<dbReference type="Gene3D" id="1.10.405.10">
    <property type="entry name" value="Guanine Nucleotide Dissociation Inhibitor, domain 1"/>
    <property type="match status" value="1"/>
</dbReference>
<dbReference type="Gene3D" id="1.10.10.1620">
    <property type="match status" value="1"/>
</dbReference>
<dbReference type="SUPFAM" id="SSF51905">
    <property type="entry name" value="FAD/NAD(P)-binding domain"/>
    <property type="match status" value="1"/>
</dbReference>
<dbReference type="SUPFAM" id="SSF54373">
    <property type="entry name" value="FAD-linked reductases, C-terminal domain"/>
    <property type="match status" value="1"/>
</dbReference>
<dbReference type="Proteomes" id="UP000053260">
    <property type="component" value="Unassembled WGS sequence"/>
</dbReference>
<keyword evidence="4" id="KW-1185">Reference proteome</keyword>
<dbReference type="Gene3D" id="6.10.140.1210">
    <property type="match status" value="1"/>
</dbReference>
<dbReference type="STRING" id="909626.AQJ91_25690"/>
<sequence length="691" mass="75504">MSTQNLSAAHASAPLTKIPATSSEEQNEEHLAPSASHTSQPSPPSPDVPPPSRRAVVTATGASALAAGLAVASAAPATALSPAIAPSTAPATVPPGIDHQAYRTVARAIAVYDEHDNSLVPAYLRAIENGLPASRGQATKRVLVIGAGPAGLLAADLLNRAGHEVVVIEANGNRVGGRIKTFRKGGHENGEQPFADPQQYAEAGAMRLPDSHPLLMALIKKYDLARQEFYLVDVEVDNPGRKANRAWIHVNGMHMRRADYEKNPEKINDSFGVTGPNRTKTASAILTQALEPARRLVQDKEGTALVNGWITVLEKYGHWSMYRYLTEVAGLDTRTIDLIGTIQNLTSRLHLSFVHSFLSSVLIAPSTKFWELKGGTAVLVDALYAPVKRNVRLDRRAVRIERGEGKVRVHTVSEDCQTGKGGVTEVFEGDEAIITVPFAGLRHVTFDPPLSYGKRRAVTELHYDAATKVLLEFSQRWWEFTEEQWRETLNSIEEKLYDKYRAGTIRDARHLGAHRSVKDLGVTIPGELKECFAVFRPVASGEPDAAHIRGGGSVSDNANRFMYFEHAHPMEGSDGGVMLASYSWSDDALKWDAFADEERYLRALAGIQAVFGRRCEVFFTNKCRTQSWMRDHYAYGEASVLFPGQHAELFPDVPTSEGPLHFAGDHTSIKPAWIEGALESAVRTALKVHTG</sequence>
<comment type="caution">
    <text evidence="3">The sequence shown here is derived from an EMBL/GenBank/DDBJ whole genome shotgun (WGS) entry which is preliminary data.</text>
</comment>
<dbReference type="GO" id="GO:0001716">
    <property type="term" value="F:L-amino-acid oxidase activity"/>
    <property type="evidence" value="ECO:0007669"/>
    <property type="project" value="TreeGrafter"/>
</dbReference>
<dbReference type="GO" id="GO:0009063">
    <property type="term" value="P:amino acid catabolic process"/>
    <property type="evidence" value="ECO:0007669"/>
    <property type="project" value="TreeGrafter"/>
</dbReference>
<dbReference type="InterPro" id="IPR006311">
    <property type="entry name" value="TAT_signal"/>
</dbReference>
<feature type="region of interest" description="Disordered" evidence="1">
    <location>
        <begin position="1"/>
        <end position="55"/>
    </location>
</feature>
<gene>
    <name evidence="3" type="ORF">AQJ91_25690</name>
</gene>
<evidence type="ECO:0000256" key="1">
    <source>
        <dbReference type="SAM" id="MobiDB-lite"/>
    </source>
</evidence>
<dbReference type="InterPro" id="IPR002937">
    <property type="entry name" value="Amino_oxidase"/>
</dbReference>
<dbReference type="Gene3D" id="3.30.70.2100">
    <property type="match status" value="1"/>
</dbReference>
<dbReference type="RefSeq" id="WP_067026163.1">
    <property type="nucleotide sequence ID" value="NZ_KQ949091.1"/>
</dbReference>
<proteinExistence type="predicted"/>
<dbReference type="OrthoDB" id="8845488at2"/>
<dbReference type="Pfam" id="PF01593">
    <property type="entry name" value="Amino_oxidase"/>
    <property type="match status" value="2"/>
</dbReference>
<dbReference type="Gene3D" id="3.30.160.490">
    <property type="match status" value="1"/>
</dbReference>
<name>A0A117RZP8_9ACTN</name>
<evidence type="ECO:0000259" key="2">
    <source>
        <dbReference type="Pfam" id="PF01593"/>
    </source>
</evidence>
<accession>A0A117RZP8</accession>
<dbReference type="InterPro" id="IPR036188">
    <property type="entry name" value="FAD/NAD-bd_sf"/>
</dbReference>
<dbReference type="PANTHER" id="PTHR10742">
    <property type="entry name" value="FLAVIN MONOAMINE OXIDASE"/>
    <property type="match status" value="1"/>
</dbReference>
<feature type="domain" description="Amine oxidase" evidence="2">
    <location>
        <begin position="550"/>
        <end position="685"/>
    </location>
</feature>
<dbReference type="PANTHER" id="PTHR10742:SF342">
    <property type="entry name" value="AMINE OXIDASE"/>
    <property type="match status" value="1"/>
</dbReference>
<evidence type="ECO:0000313" key="3">
    <source>
        <dbReference type="EMBL" id="KUO18425.1"/>
    </source>
</evidence>
<organism evidence="3 4">
    <name type="scientific">Streptomyces dysideae</name>
    <dbReference type="NCBI Taxonomy" id="909626"/>
    <lineage>
        <taxon>Bacteria</taxon>
        <taxon>Bacillati</taxon>
        <taxon>Actinomycetota</taxon>
        <taxon>Actinomycetes</taxon>
        <taxon>Kitasatosporales</taxon>
        <taxon>Streptomycetaceae</taxon>
        <taxon>Streptomyces</taxon>
    </lineage>
</organism>
<feature type="domain" description="Amine oxidase" evidence="2">
    <location>
        <begin position="150"/>
        <end position="480"/>
    </location>
</feature>
<dbReference type="AlphaFoldDB" id="A0A117RZP8"/>
<dbReference type="InterPro" id="IPR050281">
    <property type="entry name" value="Flavin_monoamine_oxidase"/>
</dbReference>
<reference evidence="3 4" key="1">
    <citation type="submission" date="2015-10" db="EMBL/GenBank/DDBJ databases">
        <title>Draft genome sequence of Streptomyces sp. RV15, isolated from a marine sponge.</title>
        <authorList>
            <person name="Ruckert C."/>
            <person name="Abdelmohsen U.R."/>
            <person name="Winkler A."/>
            <person name="Hentschel U."/>
            <person name="Kalinowski J."/>
            <person name="Kampfer P."/>
            <person name="Glaeser S."/>
        </authorList>
    </citation>
    <scope>NUCLEOTIDE SEQUENCE [LARGE SCALE GENOMIC DNA]</scope>
    <source>
        <strain evidence="3 4">RV15</strain>
    </source>
</reference>
<dbReference type="Gene3D" id="3.30.1490.470">
    <property type="match status" value="1"/>
</dbReference>
<dbReference type="PROSITE" id="PS51318">
    <property type="entry name" value="TAT"/>
    <property type="match status" value="1"/>
</dbReference>
<evidence type="ECO:0000313" key="4">
    <source>
        <dbReference type="Proteomes" id="UP000053260"/>
    </source>
</evidence>
<feature type="compositionally biased region" description="Pro residues" evidence="1">
    <location>
        <begin position="41"/>
        <end position="52"/>
    </location>
</feature>